<feature type="non-terminal residue" evidence="2">
    <location>
        <position position="1"/>
    </location>
</feature>
<comment type="caution">
    <text evidence="2">The sequence shown here is derived from an EMBL/GenBank/DDBJ whole genome shotgun (WGS) entry which is preliminary data.</text>
</comment>
<proteinExistence type="predicted"/>
<keyword evidence="1" id="KW-1133">Transmembrane helix</keyword>
<name>A0A398DHH0_9BACT</name>
<evidence type="ECO:0000313" key="2">
    <source>
        <dbReference type="EMBL" id="RIE11628.1"/>
    </source>
</evidence>
<reference evidence="2 3" key="1">
    <citation type="submission" date="2018-09" db="EMBL/GenBank/DDBJ databases">
        <title>Discovery and Ecogenomic Context for Candidatus Cryosericales, a Global Caldiserica Order Active in Thawing Permafrost.</title>
        <authorList>
            <person name="Martinez M.A."/>
            <person name="Woodcroft B.J."/>
            <person name="Ignacio Espinoza J.C."/>
            <person name="Zayed A."/>
            <person name="Singleton C.M."/>
            <person name="Boyd J."/>
            <person name="Li Y.-F."/>
            <person name="Purvine S."/>
            <person name="Maughan H."/>
            <person name="Hodgkins S.B."/>
            <person name="Anderson D."/>
            <person name="Sederholm M."/>
            <person name="Temperton B."/>
            <person name="Saleska S.R."/>
            <person name="Tyson G.W."/>
            <person name="Rich V.I."/>
        </authorList>
    </citation>
    <scope>NUCLEOTIDE SEQUENCE [LARGE SCALE GENOMIC DNA]</scope>
    <source>
        <strain evidence="2 3">SMC3</strain>
    </source>
</reference>
<gene>
    <name evidence="2" type="ORF">SMC3_08735</name>
</gene>
<evidence type="ECO:0000313" key="3">
    <source>
        <dbReference type="Proteomes" id="UP000266042"/>
    </source>
</evidence>
<feature type="transmembrane region" description="Helical" evidence="1">
    <location>
        <begin position="34"/>
        <end position="54"/>
    </location>
</feature>
<accession>A0A398DHH0</accession>
<keyword evidence="1" id="KW-0472">Membrane</keyword>
<dbReference type="RefSeq" id="WP_165846703.1">
    <property type="nucleotide sequence ID" value="NZ_QXIW01000035.1"/>
</dbReference>
<sequence>FKTVVAVLPVVGVALLTRSWIGAAQGFTGVALRLVLVCGVAAVCYMACSVALHIDGWRMLLGRIRHRLPAASPL</sequence>
<keyword evidence="1" id="KW-0812">Transmembrane</keyword>
<dbReference type="AlphaFoldDB" id="A0A398DHH0"/>
<protein>
    <submittedName>
        <fullName evidence="2">Uncharacterized protein</fullName>
    </submittedName>
</protein>
<dbReference type="EMBL" id="QXIW01000035">
    <property type="protein sequence ID" value="RIE11628.1"/>
    <property type="molecule type" value="Genomic_DNA"/>
</dbReference>
<organism evidence="2 3">
    <name type="scientific">Candidatus Cryosericum hinesii</name>
    <dbReference type="NCBI Taxonomy" id="2290915"/>
    <lineage>
        <taxon>Bacteria</taxon>
        <taxon>Pseudomonadati</taxon>
        <taxon>Caldisericota/Cryosericota group</taxon>
        <taxon>Candidatus Cryosericota</taxon>
        <taxon>Candidatus Cryosericia</taxon>
        <taxon>Candidatus Cryosericales</taxon>
        <taxon>Candidatus Cryosericaceae</taxon>
        <taxon>Candidatus Cryosericum</taxon>
    </lineage>
</organism>
<evidence type="ECO:0000256" key="1">
    <source>
        <dbReference type="SAM" id="Phobius"/>
    </source>
</evidence>
<dbReference type="Proteomes" id="UP000266042">
    <property type="component" value="Unassembled WGS sequence"/>
</dbReference>